<feature type="region of interest" description="Disordered" evidence="1">
    <location>
        <begin position="28"/>
        <end position="50"/>
    </location>
</feature>
<dbReference type="Gramene" id="PNT75678">
    <property type="protein sequence ID" value="PNT75678"/>
    <property type="gene ID" value="BRADI_1g36555v3"/>
</dbReference>
<evidence type="ECO:0000313" key="5">
    <source>
        <dbReference type="Proteomes" id="UP000008810"/>
    </source>
</evidence>
<dbReference type="Proteomes" id="UP000008810">
    <property type="component" value="Chromosome 1"/>
</dbReference>
<sequence>MWIWTLVCCNVTAYCWGKAVRPRRTVGWTNSSRQSSRMDEESWAETSASSGGLYRLEDGIKGNERDIQRECNPTIFKI</sequence>
<evidence type="ECO:0008006" key="6">
    <source>
        <dbReference type="Google" id="ProtNLM"/>
    </source>
</evidence>
<keyword evidence="2" id="KW-0732">Signal</keyword>
<reference evidence="3" key="2">
    <citation type="submission" date="2017-06" db="EMBL/GenBank/DDBJ databases">
        <title>WGS assembly of Brachypodium distachyon.</title>
        <authorList>
            <consortium name="The International Brachypodium Initiative"/>
            <person name="Lucas S."/>
            <person name="Harmon-Smith M."/>
            <person name="Lail K."/>
            <person name="Tice H."/>
            <person name="Grimwood J."/>
            <person name="Bruce D."/>
            <person name="Barry K."/>
            <person name="Shu S."/>
            <person name="Lindquist E."/>
            <person name="Wang M."/>
            <person name="Pitluck S."/>
            <person name="Vogel J.P."/>
            <person name="Garvin D.F."/>
            <person name="Mockler T.C."/>
            <person name="Schmutz J."/>
            <person name="Rokhsar D."/>
            <person name="Bevan M.W."/>
        </authorList>
    </citation>
    <scope>NUCLEOTIDE SEQUENCE</scope>
    <source>
        <strain evidence="3">Bd21</strain>
    </source>
</reference>
<feature type="chain" id="PRO_5036319256" description="Secreted protein" evidence="2">
    <location>
        <begin position="18"/>
        <end position="78"/>
    </location>
</feature>
<evidence type="ECO:0000313" key="3">
    <source>
        <dbReference type="EMBL" id="PNT75678.1"/>
    </source>
</evidence>
<keyword evidence="5" id="KW-1185">Reference proteome</keyword>
<gene>
    <name evidence="3" type="ORF">BRADI_1g36555v3</name>
</gene>
<dbReference type="AlphaFoldDB" id="A0A2K2DN18"/>
<reference evidence="3 4" key="1">
    <citation type="journal article" date="2010" name="Nature">
        <title>Genome sequencing and analysis of the model grass Brachypodium distachyon.</title>
        <authorList>
            <consortium name="International Brachypodium Initiative"/>
        </authorList>
    </citation>
    <scope>NUCLEOTIDE SEQUENCE [LARGE SCALE GENOMIC DNA]</scope>
    <source>
        <strain evidence="3 4">Bd21</strain>
    </source>
</reference>
<proteinExistence type="predicted"/>
<feature type="signal peptide" evidence="2">
    <location>
        <begin position="1"/>
        <end position="17"/>
    </location>
</feature>
<dbReference type="EnsemblPlants" id="PNT75678">
    <property type="protein sequence ID" value="PNT75678"/>
    <property type="gene ID" value="BRADI_1g36555v3"/>
</dbReference>
<evidence type="ECO:0000313" key="4">
    <source>
        <dbReference type="EnsemblPlants" id="PNT75678"/>
    </source>
</evidence>
<accession>A0A2K2DN18</accession>
<evidence type="ECO:0000256" key="2">
    <source>
        <dbReference type="SAM" id="SignalP"/>
    </source>
</evidence>
<evidence type="ECO:0000256" key="1">
    <source>
        <dbReference type="SAM" id="MobiDB-lite"/>
    </source>
</evidence>
<protein>
    <recommendedName>
        <fullName evidence="6">Secreted protein</fullName>
    </recommendedName>
</protein>
<dbReference type="EMBL" id="CM000880">
    <property type="protein sequence ID" value="PNT75678.1"/>
    <property type="molecule type" value="Genomic_DNA"/>
</dbReference>
<dbReference type="InParanoid" id="A0A2K2DN18"/>
<organism evidence="3">
    <name type="scientific">Brachypodium distachyon</name>
    <name type="common">Purple false brome</name>
    <name type="synonym">Trachynia distachya</name>
    <dbReference type="NCBI Taxonomy" id="15368"/>
    <lineage>
        <taxon>Eukaryota</taxon>
        <taxon>Viridiplantae</taxon>
        <taxon>Streptophyta</taxon>
        <taxon>Embryophyta</taxon>
        <taxon>Tracheophyta</taxon>
        <taxon>Spermatophyta</taxon>
        <taxon>Magnoliopsida</taxon>
        <taxon>Liliopsida</taxon>
        <taxon>Poales</taxon>
        <taxon>Poaceae</taxon>
        <taxon>BOP clade</taxon>
        <taxon>Pooideae</taxon>
        <taxon>Stipodae</taxon>
        <taxon>Brachypodieae</taxon>
        <taxon>Brachypodium</taxon>
    </lineage>
</organism>
<reference evidence="4" key="3">
    <citation type="submission" date="2018-08" db="UniProtKB">
        <authorList>
            <consortium name="EnsemblPlants"/>
        </authorList>
    </citation>
    <scope>IDENTIFICATION</scope>
    <source>
        <strain evidence="4">cv. Bd21</strain>
    </source>
</reference>
<name>A0A2K2DN18_BRADI</name>